<sequence length="112" mass="13175">MKENDTIKVYHNGFLHEYKKSDISIIVQGKSDYCIIGNYEEGVFGSLYDFGLYVYSKHGYELGSFTIHKLKQLDPERFGLKTKKAFFQYKKTAEKYAQQINEKIQNDEITRL</sequence>
<accession>A0A1W6JKR7</accession>
<gene>
    <name evidence="1" type="ORF">AM4_137</name>
</gene>
<name>A0A1W6JKR7_9CAUD</name>
<reference evidence="1 2" key="1">
    <citation type="journal article" date="2017" name="Viruses">
        <title>Phage Biodiversity in Artisanal Cheese Wheys Reflects the Complexity of the Fermentation Process.</title>
        <authorList>
            <person name="Mahony J."/>
            <person name="Moscarelli A."/>
            <person name="Kelleher P."/>
            <person name="Lugli G.A."/>
            <person name="Ventura M."/>
            <person name="Settanni L."/>
            <person name="van Sinderen D."/>
        </authorList>
    </citation>
    <scope>NUCLEOTIDE SEQUENCE [LARGE SCALE GENOMIC DNA]</scope>
</reference>
<dbReference type="Proteomes" id="UP000223361">
    <property type="component" value="Segment"/>
</dbReference>
<proteinExistence type="predicted"/>
<organism evidence="1 2">
    <name type="scientific">Lactococcus phage AM4</name>
    <dbReference type="NCBI Taxonomy" id="1965472"/>
    <lineage>
        <taxon>Viruses</taxon>
        <taxon>Duplodnaviria</taxon>
        <taxon>Heunggongvirae</taxon>
        <taxon>Uroviricota</taxon>
        <taxon>Caudoviricetes</taxon>
        <taxon>Audreyjarvisvirus</taxon>
        <taxon>Audreyjarvisvirus AM4</taxon>
    </lineage>
</organism>
<evidence type="ECO:0000313" key="2">
    <source>
        <dbReference type="Proteomes" id="UP000223361"/>
    </source>
</evidence>
<dbReference type="EMBL" id="KY554771">
    <property type="protein sequence ID" value="ARM66795.1"/>
    <property type="molecule type" value="Genomic_DNA"/>
</dbReference>
<protein>
    <submittedName>
        <fullName evidence="1">Uncharacterized protein</fullName>
    </submittedName>
</protein>
<evidence type="ECO:0000313" key="1">
    <source>
        <dbReference type="EMBL" id="ARM66795.1"/>
    </source>
</evidence>
<keyword evidence="2" id="KW-1185">Reference proteome</keyword>